<sequence length="77" mass="8581">MTLKQRLIADWRWVLKHSWSVRLMLLSAALSGSEVILPLFSDGMPKHLFAVLSFLTVVAAAIARFALQNNREVSNGS</sequence>
<name>A0A973WN30_9BRAD</name>
<dbReference type="InterPro" id="IPR057700">
    <property type="entry name" value="DUF7940"/>
</dbReference>
<dbReference type="RefSeq" id="WP_176531410.1">
    <property type="nucleotide sequence ID" value="NZ_CP088022.1"/>
</dbReference>
<accession>A0A973WN30</accession>
<keyword evidence="1" id="KW-0812">Transmembrane</keyword>
<protein>
    <submittedName>
        <fullName evidence="2">Uncharacterized protein</fullName>
    </submittedName>
</protein>
<evidence type="ECO:0000256" key="1">
    <source>
        <dbReference type="SAM" id="Phobius"/>
    </source>
</evidence>
<reference evidence="2" key="1">
    <citation type="submission" date="2020-06" db="EMBL/GenBank/DDBJ databases">
        <title>Whole Genome Sequence of Bradyrhizobium sp. Strain 66S1MB.</title>
        <authorList>
            <person name="Bromfield E."/>
            <person name="Cloutier S."/>
        </authorList>
    </citation>
    <scope>NUCLEOTIDE SEQUENCE</scope>
    <source>
        <strain evidence="2">66S1MB</strain>
    </source>
</reference>
<gene>
    <name evidence="2" type="ORF">HU230_18995</name>
</gene>
<keyword evidence="1" id="KW-0472">Membrane</keyword>
<dbReference type="AlphaFoldDB" id="A0A973WN30"/>
<keyword evidence="1" id="KW-1133">Transmembrane helix</keyword>
<organism evidence="2">
    <name type="scientific">Bradyrhizobium quebecense</name>
    <dbReference type="NCBI Taxonomy" id="2748629"/>
    <lineage>
        <taxon>Bacteria</taxon>
        <taxon>Pseudomonadati</taxon>
        <taxon>Pseudomonadota</taxon>
        <taxon>Alphaproteobacteria</taxon>
        <taxon>Hyphomicrobiales</taxon>
        <taxon>Nitrobacteraceae</taxon>
        <taxon>Bradyrhizobium</taxon>
    </lineage>
</organism>
<feature type="transmembrane region" description="Helical" evidence="1">
    <location>
        <begin position="21"/>
        <end position="41"/>
    </location>
</feature>
<dbReference type="EMBL" id="JABWSX010000001">
    <property type="protein sequence ID" value="NVL07792.1"/>
    <property type="molecule type" value="Genomic_DNA"/>
</dbReference>
<comment type="caution">
    <text evidence="2">The sequence shown here is derived from an EMBL/GenBank/DDBJ whole genome shotgun (WGS) entry which is preliminary data.</text>
</comment>
<proteinExistence type="predicted"/>
<dbReference type="Pfam" id="PF25612">
    <property type="entry name" value="DUF7940"/>
    <property type="match status" value="1"/>
</dbReference>
<feature type="transmembrane region" description="Helical" evidence="1">
    <location>
        <begin position="47"/>
        <end position="67"/>
    </location>
</feature>
<evidence type="ECO:0000313" key="2">
    <source>
        <dbReference type="EMBL" id="NVL07792.1"/>
    </source>
</evidence>